<reference evidence="5" key="1">
    <citation type="submission" date="2021-10" db="EMBL/GenBank/DDBJ databases">
        <title>Tropical sea cucumber genome reveals ecological adaptation and Cuvierian tubules defense mechanism.</title>
        <authorList>
            <person name="Chen T."/>
        </authorList>
    </citation>
    <scope>NUCLEOTIDE SEQUENCE</scope>
    <source>
        <strain evidence="5">Nanhai2018</strain>
        <tissue evidence="5">Muscle</tissue>
    </source>
</reference>
<dbReference type="InterPro" id="IPR001304">
    <property type="entry name" value="C-type_lectin-like"/>
</dbReference>
<dbReference type="OrthoDB" id="6236007at2759"/>
<keyword evidence="1" id="KW-1015">Disulfide bond</keyword>
<name>A0A9Q0YNF5_HOLLE</name>
<dbReference type="PROSITE" id="PS51233">
    <property type="entry name" value="VWFD"/>
    <property type="match status" value="1"/>
</dbReference>
<dbReference type="PROSITE" id="PS50022">
    <property type="entry name" value="FA58C_3"/>
    <property type="match status" value="3"/>
</dbReference>
<comment type="caution">
    <text evidence="5">The sequence shown here is derived from an EMBL/GenBank/DDBJ whole genome shotgun (WGS) entry which is preliminary data.</text>
</comment>
<proteinExistence type="predicted"/>
<dbReference type="PANTHER" id="PTHR24543:SF325">
    <property type="entry name" value="F5_8 TYPE C DOMAIN-CONTAINING PROTEIN"/>
    <property type="match status" value="1"/>
</dbReference>
<dbReference type="Gene3D" id="2.60.120.260">
    <property type="entry name" value="Galactose-binding domain-like"/>
    <property type="match status" value="4"/>
</dbReference>
<dbReference type="InterPro" id="IPR016186">
    <property type="entry name" value="C-type_lectin-like/link_sf"/>
</dbReference>
<organism evidence="5 6">
    <name type="scientific">Holothuria leucospilota</name>
    <name type="common">Black long sea cucumber</name>
    <name type="synonym">Mertensiothuria leucospilota</name>
    <dbReference type="NCBI Taxonomy" id="206669"/>
    <lineage>
        <taxon>Eukaryota</taxon>
        <taxon>Metazoa</taxon>
        <taxon>Echinodermata</taxon>
        <taxon>Eleutherozoa</taxon>
        <taxon>Echinozoa</taxon>
        <taxon>Holothuroidea</taxon>
        <taxon>Aspidochirotacea</taxon>
        <taxon>Aspidochirotida</taxon>
        <taxon>Holothuriidae</taxon>
        <taxon>Holothuria</taxon>
    </lineage>
</organism>
<dbReference type="CDD" id="cd19941">
    <property type="entry name" value="TIL"/>
    <property type="match status" value="2"/>
</dbReference>
<dbReference type="InterPro" id="IPR008979">
    <property type="entry name" value="Galactose-bd-like_sf"/>
</dbReference>
<gene>
    <name evidence="5" type="ORF">HOLleu_33331</name>
</gene>
<dbReference type="SUPFAM" id="SSF49785">
    <property type="entry name" value="Galactose-binding domain-like"/>
    <property type="match status" value="4"/>
</dbReference>
<sequence length="1656" mass="185881">MATGAFEQCYSSGDALKSFIDEQIKDCEFDFCLDIFNEELQCSYAHDTADACEREGILVGIWQTRGFCGDEVCPENKVFRENVVADVTCSDPFDEPVGIPTSGCFCPENMFLEGARCVTFEACGCSVDGQYLKRGEEKLVNGCNTLIRCKDNGELEIDEFSCGENALCATQNGIGICKCIGNTERIGDKCVPIVEVEHNTIGLEKDGELPAASFKASSNEDGAEPSRGRLNSDACWKPMSSDDNPWLQVALLEEFKIQGVRLQGCAAGDCSLSEFTVHYRKAGELEFKEGETFTDVNVEAPYSDILLRNPVEGVTAIKIYPKNRDGCTGLRMDVIALRSNCKEKFHPKLRSCYYLVTGQKKRYEAQRVCKRHGAYLVEIFNQKENDYISELADGREVYLGINDAGKNGVFANEHGATSWLNFPDNHEFRDGHYCAVMQAQGGWMDIKCWRERAFVCESSGGICPDGWSRVNGGCYRHIEEELNFMEAIEKCVDLDGHVVQISSFKENEAVTKVSGGKTVWIGISDLVDEGHFRLHPSQGELSFSSWAGNEPNDYSDGEDCAVSNWRNSEGVWNDVSCLGTNAVVCEYGQNIHHQILDVCNGDKCNGGDCFGYFNDATEQAEFVCKCKNGKSGPTCTEAECNCFAWGDPHFGTCDGDKFDYQGKCSYTAVQNGCKNPLEKTFEVVISTQDFPKYPGTTSCKAIYIHMDYVNGHPTTIIRLDQGRKVYRNDVEVSSEFSLHNKATSFLEGGKLIFTHPLGMRISWDGDKRVDIKLPGSMMDKVCGLCGNFNGVRFDDIIDENGNGKFDDDEILKFGDRWTYGEKCAPPEPPEPIDSICEKAPEDVRSLLNTAMEIIDGEDFEKCRPFIDVEAVKHGLKMDFCTSQSLDSLCDGLNNLQEECRLSEANAFVCWDRTKLTCARQPRQNERYVCGYGGERRCGQPADGVLAELQLLELVDGYFCEEGFVRNEDGDCVTPAECGCKYHNQKGETLILKPETSVMDPLCTVKYSCIYNEEEQRYYMKEFPRACHADAECFNGRCQCKADYEGDGYVSCTRIPDTSDVEGVQLGIHCGGIVPANAITLFPLETSRNAGRLCKKDDFFIPNLDEVPDPYIQVEFTSRTRITGFFTRGWFDSNCWADFVIVKYSNKPDRDGWDCVKEDDSEDCKEYHISYQRRLTAVKPFKARYVRFYPGVREQRKLCLQIELFGGNEITCPSGYEKISEGCYHKADTLMTYDDGVSYCAAINGYIVEVSSRWENSVVADFAEQNAVFLGLRGLGKLGFFTNPKGSPNTFSDYADQEPNVMRVTADCISMRKKWVRTECSERLTIVCENGGDALIKIPDGRRLGIEFTGAVPSSAFSASSYIDQLPPYHGRLFMPGDNAAWCAKPDDLEPYLQVDLTTRYKLTAIVTQGRGDEKAYTKKFSIKYSNNCEEFETYQDEEDSALVFNANNDRNTQVLNIFEKAFKARCVRIYPLVEGNDVPICMRFEMYGRFIKPDKPCFISFFARVDDGVPKLGEIPDKNFISSSCEQLGDLNQNENYCAVFARWSEDWENGPWWKAGAQGRHEFIQIDFGVERVVTAIRLAVRHGPLPEFLLSCSTDGVKWSCCDYKHDKPATPQFGGEVNVYELAEWTPLKYIRINPVCDDIPELRVDIMGCPLN</sequence>
<dbReference type="PROSITE" id="PS00022">
    <property type="entry name" value="EGF_1"/>
    <property type="match status" value="1"/>
</dbReference>
<dbReference type="Proteomes" id="UP001152320">
    <property type="component" value="Chromosome 17"/>
</dbReference>
<dbReference type="Pfam" id="PF00059">
    <property type="entry name" value="Lectin_C"/>
    <property type="match status" value="3"/>
</dbReference>
<evidence type="ECO:0000259" key="2">
    <source>
        <dbReference type="PROSITE" id="PS50022"/>
    </source>
</evidence>
<dbReference type="SUPFAM" id="SSF56436">
    <property type="entry name" value="C-type lectin-like"/>
    <property type="match status" value="3"/>
</dbReference>
<dbReference type="SMART" id="SM00216">
    <property type="entry name" value="VWD"/>
    <property type="match status" value="1"/>
</dbReference>
<feature type="domain" description="C-type lectin" evidence="3">
    <location>
        <begin position="1218"/>
        <end position="1328"/>
    </location>
</feature>
<dbReference type="SMART" id="SM00034">
    <property type="entry name" value="CLECT"/>
    <property type="match status" value="3"/>
</dbReference>
<feature type="domain" description="C-type lectin" evidence="3">
    <location>
        <begin position="470"/>
        <end position="586"/>
    </location>
</feature>
<feature type="domain" description="F5/8 type C" evidence="2">
    <location>
        <begin position="1497"/>
        <end position="1639"/>
    </location>
</feature>
<dbReference type="InterPro" id="IPR000421">
    <property type="entry name" value="FA58C"/>
</dbReference>
<dbReference type="Gene3D" id="3.10.100.10">
    <property type="entry name" value="Mannose-Binding Protein A, subunit A"/>
    <property type="match status" value="3"/>
</dbReference>
<feature type="domain" description="F5/8 type C" evidence="2">
    <location>
        <begin position="1338"/>
        <end position="1489"/>
    </location>
</feature>
<evidence type="ECO:0000259" key="3">
    <source>
        <dbReference type="PROSITE" id="PS50041"/>
    </source>
</evidence>
<dbReference type="EMBL" id="JAIZAY010000017">
    <property type="protein sequence ID" value="KAJ8025704.1"/>
    <property type="molecule type" value="Genomic_DNA"/>
</dbReference>
<feature type="domain" description="F5/8 type C" evidence="2">
    <location>
        <begin position="196"/>
        <end position="337"/>
    </location>
</feature>
<dbReference type="Gene3D" id="2.10.25.10">
    <property type="entry name" value="Laminin"/>
    <property type="match status" value="1"/>
</dbReference>
<dbReference type="InterPro" id="IPR000742">
    <property type="entry name" value="EGF"/>
</dbReference>
<accession>A0A9Q0YNF5</accession>
<dbReference type="CDD" id="cd00057">
    <property type="entry name" value="FA58C"/>
    <property type="match status" value="1"/>
</dbReference>
<dbReference type="SMART" id="SM00231">
    <property type="entry name" value="FA58C"/>
    <property type="match status" value="2"/>
</dbReference>
<feature type="domain" description="VWFD" evidence="4">
    <location>
        <begin position="640"/>
        <end position="824"/>
    </location>
</feature>
<dbReference type="InterPro" id="IPR018378">
    <property type="entry name" value="C-type_lectin_CS"/>
</dbReference>
<dbReference type="PROSITE" id="PS50041">
    <property type="entry name" value="C_TYPE_LECTIN_2"/>
    <property type="match status" value="3"/>
</dbReference>
<dbReference type="PANTHER" id="PTHR24543">
    <property type="entry name" value="MULTICOPPER OXIDASE-RELATED"/>
    <property type="match status" value="1"/>
</dbReference>
<dbReference type="InterPro" id="IPR036084">
    <property type="entry name" value="Ser_inhib-like_sf"/>
</dbReference>
<keyword evidence="6" id="KW-1185">Reference proteome</keyword>
<dbReference type="InterPro" id="IPR001846">
    <property type="entry name" value="VWF_type-D"/>
</dbReference>
<dbReference type="CDD" id="cd00037">
    <property type="entry name" value="CLECT"/>
    <property type="match status" value="1"/>
</dbReference>
<dbReference type="PROSITE" id="PS01285">
    <property type="entry name" value="FA58C_1"/>
    <property type="match status" value="1"/>
</dbReference>
<evidence type="ECO:0000313" key="5">
    <source>
        <dbReference type="EMBL" id="KAJ8025704.1"/>
    </source>
</evidence>
<dbReference type="SUPFAM" id="SSF57567">
    <property type="entry name" value="Serine protease inhibitors"/>
    <property type="match status" value="2"/>
</dbReference>
<dbReference type="InterPro" id="IPR016187">
    <property type="entry name" value="CTDL_fold"/>
</dbReference>
<evidence type="ECO:0000259" key="4">
    <source>
        <dbReference type="PROSITE" id="PS51233"/>
    </source>
</evidence>
<dbReference type="Pfam" id="PF00754">
    <property type="entry name" value="F5_F8_type_C"/>
    <property type="match status" value="2"/>
</dbReference>
<protein>
    <submittedName>
        <fullName evidence="5">Zonadhesin</fullName>
    </submittedName>
</protein>
<feature type="domain" description="C-type lectin" evidence="3">
    <location>
        <begin position="352"/>
        <end position="457"/>
    </location>
</feature>
<evidence type="ECO:0000313" key="6">
    <source>
        <dbReference type="Proteomes" id="UP001152320"/>
    </source>
</evidence>
<dbReference type="PROSITE" id="PS00615">
    <property type="entry name" value="C_TYPE_LECTIN_1"/>
    <property type="match status" value="2"/>
</dbReference>
<dbReference type="Pfam" id="PF00094">
    <property type="entry name" value="VWD"/>
    <property type="match status" value="1"/>
</dbReference>
<evidence type="ECO:0000256" key="1">
    <source>
        <dbReference type="ARBA" id="ARBA00023157"/>
    </source>
</evidence>